<proteinExistence type="predicted"/>
<organism evidence="2 3">
    <name type="scientific">Candidatus Levilactobacillus faecigallinarum</name>
    <dbReference type="NCBI Taxonomy" id="2838638"/>
    <lineage>
        <taxon>Bacteria</taxon>
        <taxon>Bacillati</taxon>
        <taxon>Bacillota</taxon>
        <taxon>Bacilli</taxon>
        <taxon>Lactobacillales</taxon>
        <taxon>Lactobacillaceae</taxon>
        <taxon>Levilactobacillus</taxon>
    </lineage>
</organism>
<dbReference type="AlphaFoldDB" id="A0A9D1QSC4"/>
<sequence length="66" mass="7433">MKVVTTILIILMTGLIIGGTMWGLLAWALVGWAKVLFGFGGLVLATVVNFWLFWELWPHRSVEDDE</sequence>
<dbReference type="Proteomes" id="UP000886822">
    <property type="component" value="Unassembled WGS sequence"/>
</dbReference>
<keyword evidence="1" id="KW-0472">Membrane</keyword>
<reference evidence="2" key="2">
    <citation type="submission" date="2021-04" db="EMBL/GenBank/DDBJ databases">
        <authorList>
            <person name="Gilroy R."/>
        </authorList>
    </citation>
    <scope>NUCLEOTIDE SEQUENCE</scope>
    <source>
        <strain evidence="2">CHK173-259</strain>
    </source>
</reference>
<gene>
    <name evidence="2" type="ORF">H9875_01995</name>
</gene>
<evidence type="ECO:0000256" key="1">
    <source>
        <dbReference type="SAM" id="Phobius"/>
    </source>
</evidence>
<feature type="transmembrane region" description="Helical" evidence="1">
    <location>
        <begin position="7"/>
        <end position="29"/>
    </location>
</feature>
<keyword evidence="1" id="KW-1133">Transmembrane helix</keyword>
<dbReference type="EMBL" id="DXGJ01000018">
    <property type="protein sequence ID" value="HIW71377.1"/>
    <property type="molecule type" value="Genomic_DNA"/>
</dbReference>
<reference evidence="2" key="1">
    <citation type="journal article" date="2021" name="PeerJ">
        <title>Extensive microbial diversity within the chicken gut microbiome revealed by metagenomics and culture.</title>
        <authorList>
            <person name="Gilroy R."/>
            <person name="Ravi A."/>
            <person name="Getino M."/>
            <person name="Pursley I."/>
            <person name="Horton D.L."/>
            <person name="Alikhan N.F."/>
            <person name="Baker D."/>
            <person name="Gharbi K."/>
            <person name="Hall N."/>
            <person name="Watson M."/>
            <person name="Adriaenssens E.M."/>
            <person name="Foster-Nyarko E."/>
            <person name="Jarju S."/>
            <person name="Secka A."/>
            <person name="Antonio M."/>
            <person name="Oren A."/>
            <person name="Chaudhuri R.R."/>
            <person name="La Ragione R."/>
            <person name="Hildebrand F."/>
            <person name="Pallen M.J."/>
        </authorList>
    </citation>
    <scope>NUCLEOTIDE SEQUENCE</scope>
    <source>
        <strain evidence="2">CHK173-259</strain>
    </source>
</reference>
<evidence type="ECO:0000313" key="3">
    <source>
        <dbReference type="Proteomes" id="UP000886822"/>
    </source>
</evidence>
<comment type="caution">
    <text evidence="2">The sequence shown here is derived from an EMBL/GenBank/DDBJ whole genome shotgun (WGS) entry which is preliminary data.</text>
</comment>
<name>A0A9D1QSC4_9LACO</name>
<feature type="transmembrane region" description="Helical" evidence="1">
    <location>
        <begin position="35"/>
        <end position="54"/>
    </location>
</feature>
<keyword evidence="1" id="KW-0812">Transmembrane</keyword>
<accession>A0A9D1QSC4</accession>
<protein>
    <submittedName>
        <fullName evidence="2">Uncharacterized protein</fullName>
    </submittedName>
</protein>
<evidence type="ECO:0000313" key="2">
    <source>
        <dbReference type="EMBL" id="HIW71377.1"/>
    </source>
</evidence>